<dbReference type="InterPro" id="IPR017900">
    <property type="entry name" value="4Fe4S_Fe_S_CS"/>
</dbReference>
<dbReference type="STRING" id="294935.ATN88_01770"/>
<dbReference type="OrthoDB" id="9808559at2"/>
<dbReference type="PANTHER" id="PTHR43687:SF4">
    <property type="entry name" value="BLR5484 PROTEIN"/>
    <property type="match status" value="1"/>
</dbReference>
<dbReference type="SUPFAM" id="SSF54862">
    <property type="entry name" value="4Fe-4S ferredoxins"/>
    <property type="match status" value="1"/>
</dbReference>
<evidence type="ECO:0000313" key="7">
    <source>
        <dbReference type="Proteomes" id="UP000070529"/>
    </source>
</evidence>
<dbReference type="InterPro" id="IPR017896">
    <property type="entry name" value="4Fe4S_Fe-S-bd"/>
</dbReference>
<dbReference type="Pfam" id="PF12838">
    <property type="entry name" value="Fer4_7"/>
    <property type="match status" value="1"/>
</dbReference>
<evidence type="ECO:0000259" key="5">
    <source>
        <dbReference type="PROSITE" id="PS51379"/>
    </source>
</evidence>
<evidence type="ECO:0000256" key="1">
    <source>
        <dbReference type="ARBA" id="ARBA00022485"/>
    </source>
</evidence>
<accession>A0A135I8P0</accession>
<name>A0A135I8P0_9GAMM</name>
<keyword evidence="2" id="KW-0479">Metal-binding</keyword>
<dbReference type="GO" id="GO:0051539">
    <property type="term" value="F:4 iron, 4 sulfur cluster binding"/>
    <property type="evidence" value="ECO:0007669"/>
    <property type="project" value="UniProtKB-KW"/>
</dbReference>
<feature type="domain" description="4Fe-4S ferredoxin-type" evidence="5">
    <location>
        <begin position="450"/>
        <end position="479"/>
    </location>
</feature>
<dbReference type="GO" id="GO:0046872">
    <property type="term" value="F:metal ion binding"/>
    <property type="evidence" value="ECO:0007669"/>
    <property type="project" value="UniProtKB-KW"/>
</dbReference>
<keyword evidence="1" id="KW-0004">4Fe-4S</keyword>
<gene>
    <name evidence="6" type="ORF">ATN88_01770</name>
</gene>
<organism evidence="6 7">
    <name type="scientific">Enterovibrio coralii</name>
    <dbReference type="NCBI Taxonomy" id="294935"/>
    <lineage>
        <taxon>Bacteria</taxon>
        <taxon>Pseudomonadati</taxon>
        <taxon>Pseudomonadota</taxon>
        <taxon>Gammaproteobacteria</taxon>
        <taxon>Vibrionales</taxon>
        <taxon>Vibrionaceae</taxon>
        <taxon>Enterovibrio</taxon>
    </lineage>
</organism>
<dbReference type="InterPro" id="IPR050572">
    <property type="entry name" value="Fe-S_Ferredoxin"/>
</dbReference>
<protein>
    <submittedName>
        <fullName evidence="6">(Fe-S)-binding protein</fullName>
    </submittedName>
</protein>
<dbReference type="PANTHER" id="PTHR43687">
    <property type="entry name" value="ADENYLYLSULFATE REDUCTASE, BETA SUBUNIT"/>
    <property type="match status" value="1"/>
</dbReference>
<dbReference type="Proteomes" id="UP000070529">
    <property type="component" value="Unassembled WGS sequence"/>
</dbReference>
<keyword evidence="7" id="KW-1185">Reference proteome</keyword>
<evidence type="ECO:0000256" key="4">
    <source>
        <dbReference type="ARBA" id="ARBA00023014"/>
    </source>
</evidence>
<keyword evidence="4" id="KW-0411">Iron-sulfur</keyword>
<dbReference type="Gene3D" id="3.30.70.20">
    <property type="match status" value="3"/>
</dbReference>
<dbReference type="PROSITE" id="PS51379">
    <property type="entry name" value="4FE4S_FER_2"/>
    <property type="match status" value="3"/>
</dbReference>
<feature type="domain" description="4Fe-4S ferredoxin-type" evidence="5">
    <location>
        <begin position="217"/>
        <end position="246"/>
    </location>
</feature>
<dbReference type="PROSITE" id="PS00198">
    <property type="entry name" value="4FE4S_FER_1"/>
    <property type="match status" value="2"/>
</dbReference>
<comment type="caution">
    <text evidence="6">The sequence shown here is derived from an EMBL/GenBank/DDBJ whole genome shotgun (WGS) entry which is preliminary data.</text>
</comment>
<dbReference type="EMBL" id="LNTY01000034">
    <property type="protein sequence ID" value="KXF81788.1"/>
    <property type="molecule type" value="Genomic_DNA"/>
</dbReference>
<proteinExistence type="predicted"/>
<keyword evidence="3" id="KW-0408">Iron</keyword>
<evidence type="ECO:0000313" key="6">
    <source>
        <dbReference type="EMBL" id="KXF81788.1"/>
    </source>
</evidence>
<dbReference type="AlphaFoldDB" id="A0A135I8P0"/>
<evidence type="ECO:0000256" key="3">
    <source>
        <dbReference type="ARBA" id="ARBA00023004"/>
    </source>
</evidence>
<evidence type="ECO:0000256" key="2">
    <source>
        <dbReference type="ARBA" id="ARBA00022723"/>
    </source>
</evidence>
<reference evidence="6 7" key="1">
    <citation type="submission" date="2015-11" db="EMBL/GenBank/DDBJ databases">
        <title>Genomic Taxonomy of the Vibrionaceae.</title>
        <authorList>
            <person name="Gomez-Gil B."/>
            <person name="Enciso-Ibarra J."/>
        </authorList>
    </citation>
    <scope>NUCLEOTIDE SEQUENCE [LARGE SCALE GENOMIC DNA]</scope>
    <source>
        <strain evidence="6 7">CAIM 912</strain>
    </source>
</reference>
<dbReference type="Pfam" id="PF00037">
    <property type="entry name" value="Fer4"/>
    <property type="match status" value="1"/>
</dbReference>
<feature type="domain" description="4Fe-4S ferredoxin-type" evidence="5">
    <location>
        <begin position="419"/>
        <end position="448"/>
    </location>
</feature>
<sequence>MSTAKQSIGQIVETQAADTASANGVARAEAMRRAVRVGNLIPPTVSFESRGRTLVVGSGERVSGFANQMSSEQLTQCTFLYLDDSQTPIPTITPYYSSSVRIAGFLGAFDVWVTHQLTEQSLSQIAFGGQHFDLIIDLSEDGIHDAELPPLGYYAVGRGSVSETDALEALSDTIGTFDKPKFFRLDTEKCAHFSRGLEGCTRCIDACSANALESVDNKITINPYLCQGMGSCATACPTEAISYALPEAEHIQNYLHQLLTVYLEANGQSPVVLFYAESDESELEANAGSFPENVLPVRIEELASVGIDTWFSALAFGASRVLLFETSSLHAKTRAVIDTELSAAHAFLTALGLPEDCIVLCRSDSVTQSANSGHVSNVCPDIVIAGSKRERLAAALDGLASNRNVEPQVSDVPVGTPYGRIEINTNDCTLCMGCVAVCPTDALNALGDKPGISFREQDCVQCGLCEKSCPESVITLSPGYNWDADARQTRSIIHQEAAAECISCGKPFAPASMVNMLIEKLRNHSHFQEDAIKRLSMCEDCRVRDIVTDLAKNPEKTLKL</sequence>